<evidence type="ECO:0000256" key="13">
    <source>
        <dbReference type="ARBA" id="ARBA00049902"/>
    </source>
</evidence>
<evidence type="ECO:0000313" key="19">
    <source>
        <dbReference type="Proteomes" id="UP000037982"/>
    </source>
</evidence>
<evidence type="ECO:0000256" key="3">
    <source>
        <dbReference type="ARBA" id="ARBA00022645"/>
    </source>
</evidence>
<reference evidence="19" key="1">
    <citation type="submission" date="2015-07" db="EMBL/GenBank/DDBJ databases">
        <authorList>
            <person name="Ju K.-S."/>
            <person name="Doroghazi J.R."/>
            <person name="Metcalf W.W."/>
        </authorList>
    </citation>
    <scope>NUCLEOTIDE SEQUENCE [LARGE SCALE GENOMIC DNA]</scope>
    <source>
        <strain evidence="19">NRRL ISP-5002</strain>
    </source>
</reference>
<evidence type="ECO:0000256" key="10">
    <source>
        <dbReference type="ARBA" id="ARBA00023268"/>
    </source>
</evidence>
<keyword evidence="7" id="KW-0378">Hydrolase</keyword>
<keyword evidence="9" id="KW-0573">Peptidoglycan synthesis</keyword>
<sequence>MGRADARRARQGSARRAKRKQTEPKQQKSFIRRLFSWKKILGTVLGLILLGMLGFIGLYLYVEIPDKSNKDAAKQSNVFQYADGSMLARDGTINREVVRLAQVPKKVQYTFVAAENKTFFHDSGVDLFGTARGILNTLMGHGKQGGSTITQQYVKNYYLSDEQTVSRKLQEIIISLKVDDKYTKSQILEGYINTSYYGRGAYGIQAAAKAYYQKDAKDLSVSQGAYLASLLQAPSQYDWSTATPTGKKLVKNRWAYTLNNMVEMHWLSKEKRDELLQRFPKPKQPQAAPGVTGQKGYLITEAKKELFAQGVDEKEFAAGGWTVRLGIQPKKQKALEASVKRKLLDDLDKKKRKVDRDAQLGAASVDPKTGHIVAMYGGAGQSEHWTNNATREDYQAASTFKPLILASALENDSTTQDKLPITPSTIYDGRNRRPVVGGDKPFAPPNEDEHEYGKITVQTATNNSVNSVFAQMGADVGLDKVKETAVKLGMNGKKMDVQPAMTLGTMGASPVQMAGAYATFDNHGRKVTPALVVSAEHNQEKVDLRKPIGEPVLDRKTADTVTKVLTGVVNDGTASQSVKNTAYEAAGKTGTSDDDKSAWFVGYTPKLVTAVGMFGEDTKAGGAQVTLKGTGGGGRVNGGTYPAIVWADYTRAALGDNTGDTFDLEDADMGIPQTPTPTPSATPSATPSPSGTPSGTPSRTPTPTGPPTPSGRPSESTDPSPSDSGFPDGGTTGGDTTTGGTTGGDTTGDTTRGPGGGSGKNGLSDFN</sequence>
<feature type="compositionally biased region" description="Basic residues" evidence="14">
    <location>
        <begin position="9"/>
        <end position="19"/>
    </location>
</feature>
<dbReference type="InterPro" id="IPR023346">
    <property type="entry name" value="Lysozyme-like_dom_sf"/>
</dbReference>
<evidence type="ECO:0000256" key="14">
    <source>
        <dbReference type="SAM" id="MobiDB-lite"/>
    </source>
</evidence>
<organism evidence="18 19">
    <name type="scientific">Streptomyces chattanoogensis</name>
    <dbReference type="NCBI Taxonomy" id="66876"/>
    <lineage>
        <taxon>Bacteria</taxon>
        <taxon>Bacillati</taxon>
        <taxon>Actinomycetota</taxon>
        <taxon>Actinomycetes</taxon>
        <taxon>Kitasatosporales</taxon>
        <taxon>Streptomycetaceae</taxon>
        <taxon>Streptomyces</taxon>
    </lineage>
</organism>
<keyword evidence="15" id="KW-0812">Transmembrane</keyword>
<evidence type="ECO:0000256" key="1">
    <source>
        <dbReference type="ARBA" id="ARBA00007090"/>
    </source>
</evidence>
<evidence type="ECO:0000313" key="18">
    <source>
        <dbReference type="EMBL" id="KPC66744.1"/>
    </source>
</evidence>
<dbReference type="InterPro" id="IPR050396">
    <property type="entry name" value="Glycosyltr_51/Transpeptidase"/>
</dbReference>
<keyword evidence="6" id="KW-0808">Transferase</keyword>
<evidence type="ECO:0000259" key="17">
    <source>
        <dbReference type="Pfam" id="PF00912"/>
    </source>
</evidence>
<evidence type="ECO:0000256" key="5">
    <source>
        <dbReference type="ARBA" id="ARBA00022676"/>
    </source>
</evidence>
<evidence type="ECO:0000259" key="16">
    <source>
        <dbReference type="Pfam" id="PF00905"/>
    </source>
</evidence>
<proteinExistence type="inferred from homology"/>
<dbReference type="GO" id="GO:0009002">
    <property type="term" value="F:serine-type D-Ala-D-Ala carboxypeptidase activity"/>
    <property type="evidence" value="ECO:0007669"/>
    <property type="project" value="UniProtKB-EC"/>
</dbReference>
<keyword evidence="15" id="KW-1133">Transmembrane helix</keyword>
<feature type="region of interest" description="Disordered" evidence="14">
    <location>
        <begin position="660"/>
        <end position="767"/>
    </location>
</feature>
<evidence type="ECO:0000256" key="11">
    <source>
        <dbReference type="ARBA" id="ARBA00023316"/>
    </source>
</evidence>
<dbReference type="GO" id="GO:0030288">
    <property type="term" value="C:outer membrane-bounded periplasmic space"/>
    <property type="evidence" value="ECO:0007669"/>
    <property type="project" value="TreeGrafter"/>
</dbReference>
<dbReference type="InterPro" id="IPR012338">
    <property type="entry name" value="Beta-lactam/transpept-like"/>
</dbReference>
<dbReference type="Gene3D" id="1.10.3810.10">
    <property type="entry name" value="Biosynthetic peptidoglycan transglycosylase-like"/>
    <property type="match status" value="1"/>
</dbReference>
<dbReference type="GO" id="GO:0008658">
    <property type="term" value="F:penicillin binding"/>
    <property type="evidence" value="ECO:0007669"/>
    <property type="project" value="InterPro"/>
</dbReference>
<dbReference type="AlphaFoldDB" id="A0A0N0XZU4"/>
<dbReference type="SUPFAM" id="SSF53955">
    <property type="entry name" value="Lysozyme-like"/>
    <property type="match status" value="1"/>
</dbReference>
<dbReference type="Pfam" id="PF00905">
    <property type="entry name" value="Transpeptidase"/>
    <property type="match status" value="1"/>
</dbReference>
<accession>A0A0N0XZU4</accession>
<protein>
    <submittedName>
        <fullName evidence="18">Penicillin-binding protein</fullName>
    </submittedName>
</protein>
<evidence type="ECO:0000256" key="15">
    <source>
        <dbReference type="SAM" id="Phobius"/>
    </source>
</evidence>
<dbReference type="Gene3D" id="3.40.710.10">
    <property type="entry name" value="DD-peptidase/beta-lactamase superfamily"/>
    <property type="match status" value="1"/>
</dbReference>
<dbReference type="GO" id="GO:0008955">
    <property type="term" value="F:peptidoglycan glycosyltransferase activity"/>
    <property type="evidence" value="ECO:0007669"/>
    <property type="project" value="UniProtKB-EC"/>
</dbReference>
<dbReference type="InterPro" id="IPR001460">
    <property type="entry name" value="PCN-bd_Tpept"/>
</dbReference>
<feature type="compositionally biased region" description="Gly residues" evidence="14">
    <location>
        <begin position="727"/>
        <end position="746"/>
    </location>
</feature>
<keyword evidence="5" id="KW-0328">Glycosyltransferase</keyword>
<dbReference type="PATRIC" id="fig|66876.3.peg.138"/>
<dbReference type="Proteomes" id="UP000037982">
    <property type="component" value="Unassembled WGS sequence"/>
</dbReference>
<feature type="domain" description="Penicillin-binding protein transpeptidase" evidence="16">
    <location>
        <begin position="364"/>
        <end position="611"/>
    </location>
</feature>
<feature type="domain" description="Glycosyl transferase family 51" evidence="17">
    <location>
        <begin position="92"/>
        <end position="261"/>
    </location>
</feature>
<dbReference type="InterPro" id="IPR001264">
    <property type="entry name" value="Glyco_trans_51"/>
</dbReference>
<dbReference type="GO" id="GO:0008360">
    <property type="term" value="P:regulation of cell shape"/>
    <property type="evidence" value="ECO:0007669"/>
    <property type="project" value="UniProtKB-KW"/>
</dbReference>
<comment type="caution">
    <text evidence="18">The sequence shown here is derived from an EMBL/GenBank/DDBJ whole genome shotgun (WGS) entry which is preliminary data.</text>
</comment>
<comment type="similarity">
    <text evidence="2">In the N-terminal section; belongs to the glycosyltransferase 51 family.</text>
</comment>
<dbReference type="PANTHER" id="PTHR32282">
    <property type="entry name" value="BINDING PROTEIN TRANSPEPTIDASE, PUTATIVE-RELATED"/>
    <property type="match status" value="1"/>
</dbReference>
<keyword evidence="8" id="KW-0133">Cell shape</keyword>
<comment type="catalytic activity">
    <reaction evidence="13">
        <text>[GlcNAc-(1-&gt;4)-Mur2Ac(oyl-L-Ala-gamma-D-Glu-L-Lys-D-Ala-D-Ala)](n)-di-trans,octa-cis-undecaprenyl diphosphate + beta-D-GlcNAc-(1-&gt;4)-Mur2Ac(oyl-L-Ala-gamma-D-Glu-L-Lys-D-Ala-D-Ala)-di-trans,octa-cis-undecaprenyl diphosphate = [GlcNAc-(1-&gt;4)-Mur2Ac(oyl-L-Ala-gamma-D-Glu-L-Lys-D-Ala-D-Ala)](n+1)-di-trans,octa-cis-undecaprenyl diphosphate + di-trans,octa-cis-undecaprenyl diphosphate + H(+)</text>
        <dbReference type="Rhea" id="RHEA:23708"/>
        <dbReference type="Rhea" id="RHEA-COMP:9602"/>
        <dbReference type="Rhea" id="RHEA-COMP:9603"/>
        <dbReference type="ChEBI" id="CHEBI:15378"/>
        <dbReference type="ChEBI" id="CHEBI:58405"/>
        <dbReference type="ChEBI" id="CHEBI:60033"/>
        <dbReference type="ChEBI" id="CHEBI:78435"/>
        <dbReference type="EC" id="2.4.99.28"/>
    </reaction>
</comment>
<dbReference type="SUPFAM" id="SSF56601">
    <property type="entry name" value="beta-lactamase/transpeptidase-like"/>
    <property type="match status" value="1"/>
</dbReference>
<keyword evidence="15" id="KW-0472">Membrane</keyword>
<keyword evidence="19" id="KW-1185">Reference proteome</keyword>
<feature type="region of interest" description="Disordered" evidence="14">
    <location>
        <begin position="415"/>
        <end position="435"/>
    </location>
</feature>
<feature type="compositionally biased region" description="Low complexity" evidence="14">
    <location>
        <begin position="711"/>
        <end position="724"/>
    </location>
</feature>
<dbReference type="PANTHER" id="PTHR32282:SF34">
    <property type="entry name" value="PENICILLIN-BINDING PROTEIN 1A"/>
    <property type="match status" value="1"/>
</dbReference>
<dbReference type="GO" id="GO:0009252">
    <property type="term" value="P:peptidoglycan biosynthetic process"/>
    <property type="evidence" value="ECO:0007669"/>
    <property type="project" value="UniProtKB-KW"/>
</dbReference>
<dbReference type="GO" id="GO:0071555">
    <property type="term" value="P:cell wall organization"/>
    <property type="evidence" value="ECO:0007669"/>
    <property type="project" value="UniProtKB-KW"/>
</dbReference>
<keyword evidence="4" id="KW-0645">Protease</keyword>
<name>A0A0N0XZU4_9ACTN</name>
<evidence type="ECO:0000256" key="2">
    <source>
        <dbReference type="ARBA" id="ARBA00007739"/>
    </source>
</evidence>
<keyword evidence="10" id="KW-0511">Multifunctional enzyme</keyword>
<feature type="compositionally biased region" description="Low complexity" evidence="14">
    <location>
        <begin position="681"/>
        <end position="702"/>
    </location>
</feature>
<dbReference type="FunFam" id="1.10.3810.10:FF:000001">
    <property type="entry name" value="Penicillin-binding protein 1A"/>
    <property type="match status" value="1"/>
</dbReference>
<dbReference type="EMBL" id="LGKG01000001">
    <property type="protein sequence ID" value="KPC66744.1"/>
    <property type="molecule type" value="Genomic_DNA"/>
</dbReference>
<comment type="catalytic activity">
    <reaction evidence="12">
        <text>Preferential cleavage: (Ac)2-L-Lys-D-Ala-|-D-Ala. Also transpeptidation of peptidyl-alanyl moieties that are N-acyl substituents of D-alanine.</text>
        <dbReference type="EC" id="3.4.16.4"/>
    </reaction>
</comment>
<comment type="similarity">
    <text evidence="1">In the C-terminal section; belongs to the transpeptidase family.</text>
</comment>
<dbReference type="Pfam" id="PF00912">
    <property type="entry name" value="Transgly"/>
    <property type="match status" value="1"/>
</dbReference>
<keyword evidence="11" id="KW-0961">Cell wall biogenesis/degradation</keyword>
<evidence type="ECO:0000256" key="4">
    <source>
        <dbReference type="ARBA" id="ARBA00022670"/>
    </source>
</evidence>
<evidence type="ECO:0000256" key="9">
    <source>
        <dbReference type="ARBA" id="ARBA00022984"/>
    </source>
</evidence>
<evidence type="ECO:0000256" key="7">
    <source>
        <dbReference type="ARBA" id="ARBA00022801"/>
    </source>
</evidence>
<dbReference type="GO" id="GO:0006508">
    <property type="term" value="P:proteolysis"/>
    <property type="evidence" value="ECO:0007669"/>
    <property type="project" value="UniProtKB-KW"/>
</dbReference>
<dbReference type="InterPro" id="IPR036950">
    <property type="entry name" value="PBP_transglycosylase"/>
</dbReference>
<feature type="transmembrane region" description="Helical" evidence="15">
    <location>
        <begin position="40"/>
        <end position="62"/>
    </location>
</feature>
<keyword evidence="3" id="KW-0121">Carboxypeptidase</keyword>
<feature type="region of interest" description="Disordered" evidence="14">
    <location>
        <begin position="1"/>
        <end position="25"/>
    </location>
</feature>
<gene>
    <name evidence="18" type="ORF">ADL29_00635</name>
</gene>
<dbReference type="RefSeq" id="WP_053921848.1">
    <property type="nucleotide sequence ID" value="NZ_LGKG01000001.1"/>
</dbReference>
<evidence type="ECO:0000256" key="8">
    <source>
        <dbReference type="ARBA" id="ARBA00022960"/>
    </source>
</evidence>
<feature type="compositionally biased region" description="Polar residues" evidence="14">
    <location>
        <begin position="415"/>
        <end position="425"/>
    </location>
</feature>
<evidence type="ECO:0000256" key="12">
    <source>
        <dbReference type="ARBA" id="ARBA00034000"/>
    </source>
</evidence>
<evidence type="ECO:0000256" key="6">
    <source>
        <dbReference type="ARBA" id="ARBA00022679"/>
    </source>
</evidence>